<organism evidence="1 2">
    <name type="scientific">Candidatus Competibacter denitrificans Run_A_D11</name>
    <dbReference type="NCBI Taxonomy" id="1400863"/>
    <lineage>
        <taxon>Bacteria</taxon>
        <taxon>Pseudomonadati</taxon>
        <taxon>Pseudomonadota</taxon>
        <taxon>Gammaproteobacteria</taxon>
        <taxon>Candidatus Competibacteraceae</taxon>
        <taxon>Candidatus Competibacter</taxon>
    </lineage>
</organism>
<keyword evidence="2" id="KW-1185">Reference proteome</keyword>
<dbReference type="EMBL" id="CBTJ020000111">
    <property type="protein sequence ID" value="CDI04475.1"/>
    <property type="molecule type" value="Genomic_DNA"/>
</dbReference>
<evidence type="ECO:0000313" key="2">
    <source>
        <dbReference type="Proteomes" id="UP000035760"/>
    </source>
</evidence>
<reference evidence="1" key="2">
    <citation type="submission" date="2014-03" db="EMBL/GenBank/DDBJ databases">
        <title>Candidatus Competibacter-lineage genomes retrieved from metagenomes reveal functional metabolic diversity.</title>
        <authorList>
            <person name="McIlroy S.J."/>
            <person name="Albertsen M."/>
            <person name="Andresen E.K."/>
            <person name="Saunders A.M."/>
            <person name="Kristiansen R."/>
            <person name="Stokholm-Bjerregaard M."/>
            <person name="Nielsen K.L."/>
            <person name="Nielsen P.H."/>
        </authorList>
    </citation>
    <scope>NUCLEOTIDE SEQUENCE</scope>
    <source>
        <strain evidence="1">Run_A_D11</strain>
    </source>
</reference>
<proteinExistence type="predicted"/>
<name>W6MCZ1_9GAMM</name>
<gene>
    <name evidence="1" type="ORF">BN873_980076</name>
</gene>
<protein>
    <submittedName>
        <fullName evidence="1">Uncharacterized protein</fullName>
    </submittedName>
</protein>
<accession>W6MCZ1</accession>
<dbReference type="AlphaFoldDB" id="W6MCZ1"/>
<evidence type="ECO:0000313" key="1">
    <source>
        <dbReference type="EMBL" id="CDI04475.1"/>
    </source>
</evidence>
<sequence>MSRQSVLDLKNSKARCYLQMPASLPVGISHFLETHTTSRLHGAPAAWGGLQTGGVKANMHTSPFLQSLSSLH</sequence>
<dbReference type="Proteomes" id="UP000035760">
    <property type="component" value="Unassembled WGS sequence"/>
</dbReference>
<reference evidence="1" key="1">
    <citation type="submission" date="2013-07" db="EMBL/GenBank/DDBJ databases">
        <authorList>
            <person name="McIlroy S."/>
        </authorList>
    </citation>
    <scope>NUCLEOTIDE SEQUENCE [LARGE SCALE GENOMIC DNA]</scope>
    <source>
        <strain evidence="1">Run_A_D11</strain>
    </source>
</reference>
<comment type="caution">
    <text evidence="1">The sequence shown here is derived from an EMBL/GenBank/DDBJ whole genome shotgun (WGS) entry which is preliminary data.</text>
</comment>